<reference evidence="8" key="2">
    <citation type="journal article" date="2023" name="IMA Fungus">
        <title>Comparative genomic study of the Penicillium genus elucidates a diverse pangenome and 15 lateral gene transfer events.</title>
        <authorList>
            <person name="Petersen C."/>
            <person name="Sorensen T."/>
            <person name="Nielsen M.R."/>
            <person name="Sondergaard T.E."/>
            <person name="Sorensen J.L."/>
            <person name="Fitzpatrick D.A."/>
            <person name="Frisvad J.C."/>
            <person name="Nielsen K.L."/>
        </authorList>
    </citation>
    <scope>NUCLEOTIDE SEQUENCE</scope>
    <source>
        <strain evidence="8">IBT 16125</strain>
    </source>
</reference>
<feature type="transmembrane region" description="Helical" evidence="6">
    <location>
        <begin position="358"/>
        <end position="376"/>
    </location>
</feature>
<comment type="subcellular location">
    <subcellularLocation>
        <location evidence="1">Membrane</location>
        <topology evidence="1">Multi-pass membrane protein</topology>
    </subcellularLocation>
</comment>
<keyword evidence="4 6" id="KW-1133">Transmembrane helix</keyword>
<evidence type="ECO:0000313" key="9">
    <source>
        <dbReference type="Proteomes" id="UP001213681"/>
    </source>
</evidence>
<feature type="domain" description="Major facilitator superfamily (MFS) profile" evidence="7">
    <location>
        <begin position="1"/>
        <end position="495"/>
    </location>
</feature>
<protein>
    <recommendedName>
        <fullName evidence="7">Major facilitator superfamily (MFS) profile domain-containing protein</fullName>
    </recommendedName>
</protein>
<feature type="transmembrane region" description="Helical" evidence="6">
    <location>
        <begin position="284"/>
        <end position="306"/>
    </location>
</feature>
<dbReference type="GO" id="GO:0005351">
    <property type="term" value="F:carbohydrate:proton symporter activity"/>
    <property type="evidence" value="ECO:0007669"/>
    <property type="project" value="TreeGrafter"/>
</dbReference>
<dbReference type="EMBL" id="JAPVEA010000009">
    <property type="protein sequence ID" value="KAJ5432112.1"/>
    <property type="molecule type" value="Genomic_DNA"/>
</dbReference>
<feature type="transmembrane region" description="Helical" evidence="6">
    <location>
        <begin position="171"/>
        <end position="192"/>
    </location>
</feature>
<dbReference type="InterPro" id="IPR050360">
    <property type="entry name" value="MFS_Sugar_Transporters"/>
</dbReference>
<proteinExistence type="inferred from homology"/>
<organism evidence="8 9">
    <name type="scientific">Penicillium daleae</name>
    <dbReference type="NCBI Taxonomy" id="63821"/>
    <lineage>
        <taxon>Eukaryota</taxon>
        <taxon>Fungi</taxon>
        <taxon>Dikarya</taxon>
        <taxon>Ascomycota</taxon>
        <taxon>Pezizomycotina</taxon>
        <taxon>Eurotiomycetes</taxon>
        <taxon>Eurotiomycetidae</taxon>
        <taxon>Eurotiales</taxon>
        <taxon>Aspergillaceae</taxon>
        <taxon>Penicillium</taxon>
    </lineage>
</organism>
<sequence length="495" mass="54806">MNGKGVILSYDCSLMGSINVMTEYQNYYNLGSTGSASTGIVLSIFQLGQMVGALFAWVNDWRGRKVMILFGCTAVVAFSIFTATAPTLGSFIGVRFLLSFFSTLASVAAPVLLVELAPPLLRGSVAGGYNTLYYMGSIVATFGNISCLLIIITILLAIYGCNLHLHRNINWHLPLWLQTVCPSIVVLFGYWMPESPRWLIAKGRREEARRFLIKHHTNGDENRPIVALEMAEIEESLSHGGIRSARDYFNIKALFSTRARRYRIMLVVAWSWFGQFSGNNYLPTVITAVGITSVSTLQLLNGIYAVTGWIAASIGARCHDVVGRRKMFTGSCASMGVCLAIITGVMAKYQHDNSDTNASSAMIAFIFIFGVVFDVVRVGPPAHTVMPLISKNTICVQMVRWCPRSLLAAQDLSTHLLPPGRAEHIILVESKIAFPEIHIIYAFFVLWDCFEFVFVYVVFMETKGRTLELEVVFESNSPREASTRKMVPNDAAVLE</sequence>
<dbReference type="GeneID" id="81604893"/>
<comment type="similarity">
    <text evidence="2">Belongs to the major facilitator superfamily. Sugar transporter (TC 2.A.1.1) family.</text>
</comment>
<evidence type="ECO:0000313" key="8">
    <source>
        <dbReference type="EMBL" id="KAJ5432112.1"/>
    </source>
</evidence>
<evidence type="ECO:0000256" key="5">
    <source>
        <dbReference type="ARBA" id="ARBA00023136"/>
    </source>
</evidence>
<gene>
    <name evidence="8" type="ORF">N7458_011268</name>
</gene>
<dbReference type="InterPro" id="IPR020846">
    <property type="entry name" value="MFS_dom"/>
</dbReference>
<dbReference type="Gene3D" id="1.20.1250.20">
    <property type="entry name" value="MFS general substrate transporter like domains"/>
    <property type="match status" value="1"/>
</dbReference>
<feature type="transmembrane region" description="Helical" evidence="6">
    <location>
        <begin position="439"/>
        <end position="459"/>
    </location>
</feature>
<dbReference type="PANTHER" id="PTHR48022">
    <property type="entry name" value="PLASTIDIC GLUCOSE TRANSPORTER 4"/>
    <property type="match status" value="1"/>
</dbReference>
<name>A0AAD6BRM6_9EURO</name>
<dbReference type="InterPro" id="IPR005828">
    <property type="entry name" value="MFS_sugar_transport-like"/>
</dbReference>
<accession>A0AAD6BRM6</accession>
<evidence type="ECO:0000259" key="7">
    <source>
        <dbReference type="PROSITE" id="PS50850"/>
    </source>
</evidence>
<feature type="transmembrane region" description="Helical" evidence="6">
    <location>
        <begin position="133"/>
        <end position="159"/>
    </location>
</feature>
<dbReference type="PANTHER" id="PTHR48022:SF70">
    <property type="entry name" value="MONOSACCHARIDE TRANSPORTER, PUTATIVE (AFU_ORTHOLOGUE AFUA_5G14540)-RELATED"/>
    <property type="match status" value="1"/>
</dbReference>
<dbReference type="SUPFAM" id="SSF103473">
    <property type="entry name" value="MFS general substrate transporter"/>
    <property type="match status" value="1"/>
</dbReference>
<dbReference type="PROSITE" id="PS50850">
    <property type="entry name" value="MFS"/>
    <property type="match status" value="1"/>
</dbReference>
<dbReference type="InterPro" id="IPR036259">
    <property type="entry name" value="MFS_trans_sf"/>
</dbReference>
<feature type="transmembrane region" description="Helical" evidence="6">
    <location>
        <begin position="36"/>
        <end position="59"/>
    </location>
</feature>
<comment type="caution">
    <text evidence="8">The sequence shown here is derived from an EMBL/GenBank/DDBJ whole genome shotgun (WGS) entry which is preliminary data.</text>
</comment>
<dbReference type="GO" id="GO:0016020">
    <property type="term" value="C:membrane"/>
    <property type="evidence" value="ECO:0007669"/>
    <property type="project" value="UniProtKB-SubCell"/>
</dbReference>
<dbReference type="Pfam" id="PF00083">
    <property type="entry name" value="Sugar_tr"/>
    <property type="match status" value="1"/>
</dbReference>
<evidence type="ECO:0000256" key="2">
    <source>
        <dbReference type="ARBA" id="ARBA00010992"/>
    </source>
</evidence>
<evidence type="ECO:0000256" key="3">
    <source>
        <dbReference type="ARBA" id="ARBA00022692"/>
    </source>
</evidence>
<feature type="transmembrane region" description="Helical" evidence="6">
    <location>
        <begin position="66"/>
        <end position="85"/>
    </location>
</feature>
<keyword evidence="5 6" id="KW-0472">Membrane</keyword>
<feature type="transmembrane region" description="Helical" evidence="6">
    <location>
        <begin position="262"/>
        <end position="278"/>
    </location>
</feature>
<keyword evidence="9" id="KW-1185">Reference proteome</keyword>
<keyword evidence="3 6" id="KW-0812">Transmembrane</keyword>
<dbReference type="Proteomes" id="UP001213681">
    <property type="component" value="Unassembled WGS sequence"/>
</dbReference>
<evidence type="ECO:0000256" key="6">
    <source>
        <dbReference type="SAM" id="Phobius"/>
    </source>
</evidence>
<evidence type="ECO:0000256" key="1">
    <source>
        <dbReference type="ARBA" id="ARBA00004141"/>
    </source>
</evidence>
<evidence type="ECO:0000256" key="4">
    <source>
        <dbReference type="ARBA" id="ARBA00022989"/>
    </source>
</evidence>
<dbReference type="RefSeq" id="XP_056759404.1">
    <property type="nucleotide sequence ID" value="XM_056914650.1"/>
</dbReference>
<dbReference type="AlphaFoldDB" id="A0AAD6BRM6"/>
<feature type="transmembrane region" description="Helical" evidence="6">
    <location>
        <begin position="327"/>
        <end position="346"/>
    </location>
</feature>
<feature type="transmembrane region" description="Helical" evidence="6">
    <location>
        <begin position="97"/>
        <end position="121"/>
    </location>
</feature>
<reference evidence="8" key="1">
    <citation type="submission" date="2022-12" db="EMBL/GenBank/DDBJ databases">
        <authorList>
            <person name="Petersen C."/>
        </authorList>
    </citation>
    <scope>NUCLEOTIDE SEQUENCE</scope>
    <source>
        <strain evidence="8">IBT 16125</strain>
    </source>
</reference>